<dbReference type="EMBL" id="CP050253">
    <property type="protein sequence ID" value="QIQ20470.1"/>
    <property type="molecule type" value="Genomic_DNA"/>
</dbReference>
<evidence type="ECO:0000313" key="1">
    <source>
        <dbReference type="EMBL" id="QIQ20470.1"/>
    </source>
</evidence>
<keyword evidence="2" id="KW-1185">Reference proteome</keyword>
<evidence type="ECO:0000313" key="2">
    <source>
        <dbReference type="Proteomes" id="UP000501168"/>
    </source>
</evidence>
<dbReference type="AlphaFoldDB" id="A0A6G9IA60"/>
<sequence length="462" mass="49963">MAALSAGTAGTIQGNAPRLDAATEAQLQNEEDVTFLDVKYGNRYVYTSLGDYQEYFDDALSPESPLLLTPAALVAKMSHVESSYVRPSVIDQDLDNFGKNMTIDSTTGTVYDYNNGSLIPLTEEQMNQRFTQLMAANIRPYVILESKLKVSTLFGDPRERYYPDETLGISKGAMNRYFINFRPITVLGAAGSATTTSYTGAVNDANWIAGGGWGFAHTDDLSKSFPTTGFNGAYFRVSISGLDATNPDLNWQVTKTPSDSNISATVSVKNSTTLYVSLTGPSSGDTGGLGPVPFSGPVTFEVKDAFSAVIYKFRITKWFIPKYFGVSTSVDDALNYCNTMSGYRPVTRADLSNSTQSDATAYPPYDPITGANNGTNPDPNVAPRDTGVGHAIGPVFAEWGTPFYNSSSAKFPDSDFYYESSQHYITGEKYSATQSYWVTNSGMAAISQSGGLFTQRVVCASQ</sequence>
<dbReference type="Proteomes" id="UP000501168">
    <property type="component" value="Chromosome"/>
</dbReference>
<organism evidence="1 2">
    <name type="scientific">Zophobihabitans entericus</name>
    <dbReference type="NCBI Taxonomy" id="1635327"/>
    <lineage>
        <taxon>Bacteria</taxon>
        <taxon>Pseudomonadati</taxon>
        <taxon>Pseudomonadota</taxon>
        <taxon>Gammaproteobacteria</taxon>
        <taxon>Orbales</taxon>
        <taxon>Orbaceae</taxon>
        <taxon>Zophobihabitans</taxon>
    </lineage>
</organism>
<protein>
    <submittedName>
        <fullName evidence="1">Uncharacterized protein</fullName>
    </submittedName>
</protein>
<reference evidence="1 2" key="1">
    <citation type="submission" date="2020-03" db="EMBL/GenBank/DDBJ databases">
        <title>Complete genome sequence of Orbus sp. IPMB12 (BCRC 80908).</title>
        <authorList>
            <person name="Lo W.-S."/>
            <person name="Chang T.-H."/>
            <person name="Kuo C.-H."/>
        </authorList>
    </citation>
    <scope>NUCLEOTIDE SEQUENCE [LARGE SCALE GENOMIC DNA]</scope>
    <source>
        <strain evidence="1 2">IPMB12</strain>
    </source>
</reference>
<name>A0A6G9IA60_9GAMM</name>
<dbReference type="RefSeq" id="WP_166914257.1">
    <property type="nucleotide sequence ID" value="NZ_CP050253.1"/>
</dbReference>
<dbReference type="KEGG" id="orb:IPMB12_01505"/>
<gene>
    <name evidence="1" type="ORF">IPMB12_01505</name>
</gene>
<proteinExistence type="predicted"/>
<accession>A0A6G9IA60</accession>
<dbReference type="InParanoid" id="A0A6G9IA60"/>
<dbReference type="Gene3D" id="2.60.40.1080">
    <property type="match status" value="1"/>
</dbReference>